<dbReference type="Proteomes" id="UP000230864">
    <property type="component" value="Unassembled WGS sequence"/>
</dbReference>
<comment type="caution">
    <text evidence="1">The sequence shown here is derived from an EMBL/GenBank/DDBJ whole genome shotgun (WGS) entry which is preliminary data.</text>
</comment>
<proteinExistence type="predicted"/>
<reference evidence="2" key="1">
    <citation type="submission" date="2017-09" db="EMBL/GenBank/DDBJ databases">
        <title>Depth-based differentiation of microbial function through sediment-hosted aquifers and enrichment of novel symbionts in the deep terrestrial subsurface.</title>
        <authorList>
            <person name="Probst A.J."/>
            <person name="Ladd B."/>
            <person name="Jarett J.K."/>
            <person name="Geller-Mcgrath D.E."/>
            <person name="Sieber C.M.K."/>
            <person name="Emerson J.B."/>
            <person name="Anantharaman K."/>
            <person name="Thomas B.C."/>
            <person name="Malmstrom R."/>
            <person name="Stieglmeier M."/>
            <person name="Klingl A."/>
            <person name="Woyke T."/>
            <person name="Ryan C.M."/>
            <person name="Banfield J.F."/>
        </authorList>
    </citation>
    <scope>NUCLEOTIDE SEQUENCE [LARGE SCALE GENOMIC DNA]</scope>
</reference>
<dbReference type="AlphaFoldDB" id="A0A2M7D9Q7"/>
<dbReference type="EMBL" id="PETZ01000024">
    <property type="protein sequence ID" value="PIV45173.1"/>
    <property type="molecule type" value="Genomic_DNA"/>
</dbReference>
<accession>A0A2M7D9Q7</accession>
<gene>
    <name evidence="1" type="ORF">COS25_01280</name>
</gene>
<protein>
    <submittedName>
        <fullName evidence="1">Uncharacterized protein</fullName>
    </submittedName>
</protein>
<evidence type="ECO:0000313" key="1">
    <source>
        <dbReference type="EMBL" id="PIV45173.1"/>
    </source>
</evidence>
<organism evidence="1 2">
    <name type="scientific">Candidatus Nealsonbacteria bacterium CG02_land_8_20_14_3_00_37_10</name>
    <dbReference type="NCBI Taxonomy" id="1974699"/>
    <lineage>
        <taxon>Bacteria</taxon>
        <taxon>Candidatus Nealsoniibacteriota</taxon>
    </lineage>
</organism>
<name>A0A2M7D9Q7_9BACT</name>
<evidence type="ECO:0000313" key="2">
    <source>
        <dbReference type="Proteomes" id="UP000230864"/>
    </source>
</evidence>
<sequence length="87" mass="10391">MNKTILIPQKAEKIQNEIFKKMSAEKRIRLAFKINDKILKIAKKRVKSLCPNFDPISFSGELYKHLSLKKEFYEDLFNQFLKEELKD</sequence>